<evidence type="ECO:0000313" key="1">
    <source>
        <dbReference type="EMBL" id="CAI9947530.1"/>
    </source>
</evidence>
<protein>
    <submittedName>
        <fullName evidence="2">Hypothetical_protein</fullName>
    </submittedName>
</protein>
<organism evidence="1">
    <name type="scientific">Hexamita inflata</name>
    <dbReference type="NCBI Taxonomy" id="28002"/>
    <lineage>
        <taxon>Eukaryota</taxon>
        <taxon>Metamonada</taxon>
        <taxon>Diplomonadida</taxon>
        <taxon>Hexamitidae</taxon>
        <taxon>Hexamitinae</taxon>
        <taxon>Hexamita</taxon>
    </lineage>
</organism>
<accession>A0AA86U8K8</accession>
<dbReference type="AlphaFoldDB" id="A0AA86U8K8"/>
<reference evidence="2 3" key="2">
    <citation type="submission" date="2024-07" db="EMBL/GenBank/DDBJ databases">
        <authorList>
            <person name="Akdeniz Z."/>
        </authorList>
    </citation>
    <scope>NUCLEOTIDE SEQUENCE [LARGE SCALE GENOMIC DNA]</scope>
</reference>
<gene>
    <name evidence="1" type="ORF">HINF_LOCUS35175</name>
    <name evidence="2" type="ORF">HINF_LOCUS38364</name>
</gene>
<evidence type="ECO:0000313" key="2">
    <source>
        <dbReference type="EMBL" id="CAL6040494.1"/>
    </source>
</evidence>
<keyword evidence="3" id="KW-1185">Reference proteome</keyword>
<dbReference type="Proteomes" id="UP001642409">
    <property type="component" value="Unassembled WGS sequence"/>
</dbReference>
<reference evidence="1" key="1">
    <citation type="submission" date="2023-06" db="EMBL/GenBank/DDBJ databases">
        <authorList>
            <person name="Kurt Z."/>
        </authorList>
    </citation>
    <scope>NUCLEOTIDE SEQUENCE</scope>
</reference>
<name>A0AA86U8K8_9EUKA</name>
<comment type="caution">
    <text evidence="1">The sequence shown here is derived from an EMBL/GenBank/DDBJ whole genome shotgun (WGS) entry which is preliminary data.</text>
</comment>
<dbReference type="EMBL" id="CATOUU010000776">
    <property type="protein sequence ID" value="CAI9947530.1"/>
    <property type="molecule type" value="Genomic_DNA"/>
</dbReference>
<proteinExistence type="predicted"/>
<sequence>MEQIKLTQRQTKYRNIITKFSKSRFKKERKVNVNCGNYSITIISVVTQIEELQKKGFSIKSDLISIMIHSVRDENAMIKLSLGTVDNVRSSQVNFFIIDKRILR</sequence>
<dbReference type="EMBL" id="CAXDID020000145">
    <property type="protein sequence ID" value="CAL6040494.1"/>
    <property type="molecule type" value="Genomic_DNA"/>
</dbReference>
<evidence type="ECO:0000313" key="3">
    <source>
        <dbReference type="Proteomes" id="UP001642409"/>
    </source>
</evidence>